<keyword evidence="3" id="KW-1185">Reference proteome</keyword>
<organism evidence="2 3">
    <name type="scientific">Aureobasidium subglaciale (strain EXF-2481)</name>
    <name type="common">Aureobasidium pullulans var. subglaciale</name>
    <dbReference type="NCBI Taxonomy" id="1043005"/>
    <lineage>
        <taxon>Eukaryota</taxon>
        <taxon>Fungi</taxon>
        <taxon>Dikarya</taxon>
        <taxon>Ascomycota</taxon>
        <taxon>Pezizomycotina</taxon>
        <taxon>Dothideomycetes</taxon>
        <taxon>Dothideomycetidae</taxon>
        <taxon>Dothideales</taxon>
        <taxon>Saccotheciaceae</taxon>
        <taxon>Aureobasidium</taxon>
    </lineage>
</organism>
<name>A0A074XXE6_AURSE</name>
<protein>
    <submittedName>
        <fullName evidence="2">Uncharacterized protein</fullName>
    </submittedName>
</protein>
<feature type="chain" id="PRO_5001702682" evidence="1">
    <location>
        <begin position="20"/>
        <end position="129"/>
    </location>
</feature>
<reference evidence="2 3" key="1">
    <citation type="journal article" date="2014" name="BMC Genomics">
        <title>Genome sequencing of four Aureobasidium pullulans varieties: biotechnological potential, stress tolerance, and description of new species.</title>
        <authorList>
            <person name="Gostin Ar C."/>
            <person name="Ohm R.A."/>
            <person name="Kogej T."/>
            <person name="Sonjak S."/>
            <person name="Turk M."/>
            <person name="Zajc J."/>
            <person name="Zalar P."/>
            <person name="Grube M."/>
            <person name="Sun H."/>
            <person name="Han J."/>
            <person name="Sharma A."/>
            <person name="Chiniquy J."/>
            <person name="Ngan C.Y."/>
            <person name="Lipzen A."/>
            <person name="Barry K."/>
            <person name="Grigoriev I.V."/>
            <person name="Gunde-Cimerman N."/>
        </authorList>
    </citation>
    <scope>NUCLEOTIDE SEQUENCE [LARGE SCALE GENOMIC DNA]</scope>
    <source>
        <strain evidence="2 3">EXF-2481</strain>
    </source>
</reference>
<evidence type="ECO:0000313" key="3">
    <source>
        <dbReference type="Proteomes" id="UP000030641"/>
    </source>
</evidence>
<proteinExistence type="predicted"/>
<feature type="signal peptide" evidence="1">
    <location>
        <begin position="1"/>
        <end position="19"/>
    </location>
</feature>
<dbReference type="HOGENOM" id="CLU_1948428_0_0_1"/>
<sequence length="129" mass="14201">MLLLQSLLSLFSLFLAVQGFAFDKRACVSSDVALVKRQVTHPEYFCTWYLSDGRTRSPVPNIGPDSLLSACKCLINASPSGTWTRAKDGIYKAARLHSFTPAGCPDSAKDIIKNEYKSPAAFCTFWQSS</sequence>
<dbReference type="RefSeq" id="XP_013338717.1">
    <property type="nucleotide sequence ID" value="XM_013483263.1"/>
</dbReference>
<dbReference type="Proteomes" id="UP000030641">
    <property type="component" value="Unassembled WGS sequence"/>
</dbReference>
<dbReference type="InParanoid" id="A0A074XXE6"/>
<evidence type="ECO:0000313" key="2">
    <source>
        <dbReference type="EMBL" id="KEQ90253.1"/>
    </source>
</evidence>
<dbReference type="AlphaFoldDB" id="A0A074XXE6"/>
<dbReference type="EMBL" id="KL584796">
    <property type="protein sequence ID" value="KEQ90253.1"/>
    <property type="molecule type" value="Genomic_DNA"/>
</dbReference>
<dbReference type="GeneID" id="25372392"/>
<keyword evidence="1" id="KW-0732">Signal</keyword>
<evidence type="ECO:0000256" key="1">
    <source>
        <dbReference type="SAM" id="SignalP"/>
    </source>
</evidence>
<accession>A0A074XXE6</accession>
<dbReference type="OrthoDB" id="3848409at2759"/>
<gene>
    <name evidence="2" type="ORF">AUEXF2481DRAFT_9618</name>
</gene>